<dbReference type="Gene3D" id="3.40.50.1820">
    <property type="entry name" value="alpha/beta hydrolase"/>
    <property type="match status" value="1"/>
</dbReference>
<dbReference type="SUPFAM" id="SSF53474">
    <property type="entry name" value="alpha/beta-Hydrolases"/>
    <property type="match status" value="1"/>
</dbReference>
<gene>
    <name evidence="2" type="ORF">SAE02_03320</name>
</gene>
<dbReference type="EMBL" id="BJYZ01000002">
    <property type="protein sequence ID" value="GEO36184.1"/>
    <property type="molecule type" value="Genomic_DNA"/>
</dbReference>
<dbReference type="PANTHER" id="PTHR33840">
    <property type="match status" value="1"/>
</dbReference>
<reference evidence="2 3" key="1">
    <citation type="submission" date="2019-07" db="EMBL/GenBank/DDBJ databases">
        <title>Whole genome shotgun sequence of Skermanella aerolata NBRC 106429.</title>
        <authorList>
            <person name="Hosoyama A."/>
            <person name="Uohara A."/>
            <person name="Ohji S."/>
            <person name="Ichikawa N."/>
        </authorList>
    </citation>
    <scope>NUCLEOTIDE SEQUENCE [LARGE SCALE GENOMIC DNA]</scope>
    <source>
        <strain evidence="2 3">NBRC 106429</strain>
    </source>
</reference>
<evidence type="ECO:0000313" key="2">
    <source>
        <dbReference type="EMBL" id="GEO36184.1"/>
    </source>
</evidence>
<dbReference type="InterPro" id="IPR029058">
    <property type="entry name" value="AB_hydrolase_fold"/>
</dbReference>
<feature type="domain" description="T6SS Phospholipase effector Tle1-like catalytic" evidence="1">
    <location>
        <begin position="3"/>
        <end position="282"/>
    </location>
</feature>
<dbReference type="InterPro" id="IPR018712">
    <property type="entry name" value="Tle1-like_cat"/>
</dbReference>
<evidence type="ECO:0000313" key="3">
    <source>
        <dbReference type="Proteomes" id="UP000321523"/>
    </source>
</evidence>
<protein>
    <recommendedName>
        <fullName evidence="1">T6SS Phospholipase effector Tle1-like catalytic domain-containing protein</fullName>
    </recommendedName>
</protein>
<dbReference type="Proteomes" id="UP000321523">
    <property type="component" value="Unassembled WGS sequence"/>
</dbReference>
<accession>A0A512DI75</accession>
<name>A0A512DI75_9PROT</name>
<dbReference type="Pfam" id="PF09994">
    <property type="entry name" value="T6SS_Tle1-like_cat"/>
    <property type="match status" value="1"/>
</dbReference>
<dbReference type="OrthoDB" id="4378831at2"/>
<keyword evidence="3" id="KW-1185">Reference proteome</keyword>
<proteinExistence type="predicted"/>
<dbReference type="RefSeq" id="WP_052830761.1">
    <property type="nucleotide sequence ID" value="NZ_BJYZ01000002.1"/>
</dbReference>
<sequence>MAKNICIFSDGTGQGGTAKGADNTNVYRLYQACCCDDPSTQVCFYDAGLGARADGAGKWMRWIHDTLSQATGLGISQNIKDCYDAVIQHYEPGDRIFLFGFSRGGYTVRSLGGVLKLCGVPGTDAGGRQARTSKDVRRELVEEAVEKVYKSYGSTDEQRQKRISLGAAFRARYASAEVSPYFIGVWDTVRALGLPGSSSLFGWRHAFHDASLDPRVNFARQALSVDENREVFEPVIWEVTSDDLATNRVKQVWFAGVHSDVGGGYSDDRGLGDLSLAWMINEATSVALPHRLAVDLGKLTPAMRPSHLGLQHDETFKPVSLWSRKTREAFHNDPFVEWATIDDPSVKDRFEMKSVRCVRGEGPYRPQALSVRPPWKESYEKAVQAKP</sequence>
<evidence type="ECO:0000259" key="1">
    <source>
        <dbReference type="Pfam" id="PF09994"/>
    </source>
</evidence>
<dbReference type="AlphaFoldDB" id="A0A512DI75"/>
<organism evidence="2 3">
    <name type="scientific">Skermanella aerolata</name>
    <dbReference type="NCBI Taxonomy" id="393310"/>
    <lineage>
        <taxon>Bacteria</taxon>
        <taxon>Pseudomonadati</taxon>
        <taxon>Pseudomonadota</taxon>
        <taxon>Alphaproteobacteria</taxon>
        <taxon>Rhodospirillales</taxon>
        <taxon>Azospirillaceae</taxon>
        <taxon>Skermanella</taxon>
    </lineage>
</organism>
<comment type="caution">
    <text evidence="2">The sequence shown here is derived from an EMBL/GenBank/DDBJ whole genome shotgun (WGS) entry which is preliminary data.</text>
</comment>
<dbReference type="PANTHER" id="PTHR33840:SF1">
    <property type="entry name" value="TLE1 PHOSPHOLIPASE DOMAIN-CONTAINING PROTEIN"/>
    <property type="match status" value="1"/>
</dbReference>